<dbReference type="Gene3D" id="3.40.50.1820">
    <property type="entry name" value="alpha/beta hydrolase"/>
    <property type="match status" value="1"/>
</dbReference>
<comment type="caution">
    <text evidence="2">The sequence shown here is derived from an EMBL/GenBank/DDBJ whole genome shotgun (WGS) entry which is preliminary data.</text>
</comment>
<accession>A0A542D898</accession>
<dbReference type="SUPFAM" id="SSF53474">
    <property type="entry name" value="alpha/beta-Hydrolases"/>
    <property type="match status" value="1"/>
</dbReference>
<dbReference type="EMBL" id="VISQ01000001">
    <property type="protein sequence ID" value="TVZ68836.1"/>
    <property type="molecule type" value="Genomic_DNA"/>
</dbReference>
<feature type="domain" description="AB hydrolase-1" evidence="1">
    <location>
        <begin position="40"/>
        <end position="288"/>
    </location>
</feature>
<dbReference type="AlphaFoldDB" id="A0A542D898"/>
<dbReference type="Pfam" id="PF00561">
    <property type="entry name" value="Abhydrolase_1"/>
    <property type="match status" value="1"/>
</dbReference>
<protein>
    <submittedName>
        <fullName evidence="2">Haloacetate dehalogenase</fullName>
    </submittedName>
</protein>
<name>A0A542D898_SERFO</name>
<sequence length="303" mass="34062">MDNTIITMGESPFIPGFTLQDVTLSNGVKLRVAIGGQGAPLVLLHGHPQNHVTWRKIAPALAKEFTVIMPDLRGYGDSSKPPSDPMHRNYSKKVMAEDIVLLMDQLGYDSFRFAGHDRGGRVGHRLALDYPQRVKRCVFIDIAPTATMYALTDKAFATRYFWWFFLIQPAPLPEKLIASDPEFFLQRHIDGQIKITGSTEPDIFAEYLRCYRDPEMLRAICEDYRAAATIDLEDDTVDSEKRILCPLQLLWGEKGTVGQLYDVIGTWQDKANNVEGTALPCGHAPHEEVPEKMLAVMLPFLKG</sequence>
<evidence type="ECO:0000313" key="2">
    <source>
        <dbReference type="EMBL" id="TVZ68836.1"/>
    </source>
</evidence>
<dbReference type="InterPro" id="IPR029058">
    <property type="entry name" value="AB_hydrolase_fold"/>
</dbReference>
<dbReference type="PANTHER" id="PTHR43329">
    <property type="entry name" value="EPOXIDE HYDROLASE"/>
    <property type="match status" value="1"/>
</dbReference>
<reference evidence="2" key="2">
    <citation type="submission" date="2019-08" db="EMBL/GenBank/DDBJ databases">
        <title>Investigation of anaerobic lignin degradation for improved lignocellulosic biofuels.</title>
        <authorList>
            <person name="Deangelis K.PhD."/>
        </authorList>
    </citation>
    <scope>NUCLEOTIDE SEQUENCE [LARGE SCALE GENOMIC DNA]</scope>
    <source>
        <strain evidence="2">128R</strain>
    </source>
</reference>
<evidence type="ECO:0000259" key="1">
    <source>
        <dbReference type="Pfam" id="PF00561"/>
    </source>
</evidence>
<reference evidence="2" key="1">
    <citation type="submission" date="2019-06" db="EMBL/GenBank/DDBJ databases">
        <authorList>
            <person name="Deangelis K."/>
            <person name="Huntemann M."/>
            <person name="Clum A."/>
            <person name="Pillay M."/>
            <person name="Palaniappan K."/>
            <person name="Varghese N."/>
            <person name="Mikhailova N."/>
            <person name="Stamatis D."/>
            <person name="Reddy T."/>
            <person name="Daum C."/>
            <person name="Shapiro N."/>
            <person name="Ivanova N."/>
            <person name="Kyrpides N."/>
            <person name="Woyke T."/>
        </authorList>
    </citation>
    <scope>NUCLEOTIDE SEQUENCE [LARGE SCALE GENOMIC DNA]</scope>
    <source>
        <strain evidence="2">128R</strain>
    </source>
</reference>
<organism evidence="2">
    <name type="scientific">Serratia fonticola</name>
    <dbReference type="NCBI Taxonomy" id="47917"/>
    <lineage>
        <taxon>Bacteria</taxon>
        <taxon>Pseudomonadati</taxon>
        <taxon>Pseudomonadota</taxon>
        <taxon>Gammaproteobacteria</taxon>
        <taxon>Enterobacterales</taxon>
        <taxon>Yersiniaceae</taxon>
        <taxon>Serratia</taxon>
    </lineage>
</organism>
<proteinExistence type="predicted"/>
<dbReference type="OrthoDB" id="9780765at2"/>
<dbReference type="PRINTS" id="PR00111">
    <property type="entry name" value="ABHYDROLASE"/>
</dbReference>
<dbReference type="InterPro" id="IPR000073">
    <property type="entry name" value="AB_hydrolase_1"/>
</dbReference>
<gene>
    <name evidence="2" type="ORF">FHU10_1292</name>
</gene>